<protein>
    <recommendedName>
        <fullName evidence="3">Phage tail protein</fullName>
    </recommendedName>
</protein>
<dbReference type="Proteomes" id="UP000620262">
    <property type="component" value="Unassembled WGS sequence"/>
</dbReference>
<evidence type="ECO:0000313" key="2">
    <source>
        <dbReference type="Proteomes" id="UP000620262"/>
    </source>
</evidence>
<gene>
    <name evidence="1" type="ORF">H4W29_003741</name>
</gene>
<dbReference type="RefSeq" id="WP_192730249.1">
    <property type="nucleotide sequence ID" value="NZ_BAAAVL010000018.1"/>
</dbReference>
<sequence length="211" mass="23552">MATVVSICNLALSNIGKDNINDLTEKSAEARACNQFYAQTRDVLLQSFPWAAAGKTLALGALDNDKPGVWRHSYARPADCLQIRWIRTRYSTNAADLPETLNPDLDEAGREMQYPYALEGDRLYCDLSPVLLRYTCRLTDPTKYAPLFIEALSWHLAVRLAMPLTRDPKIRADAMALAQSSQRAAEQAEANQVRHTSENFVSELIAVRAHG</sequence>
<dbReference type="EMBL" id="JADBEC010000001">
    <property type="protein sequence ID" value="MBE1506560.1"/>
    <property type="molecule type" value="Genomic_DNA"/>
</dbReference>
<reference evidence="1 2" key="1">
    <citation type="submission" date="2020-10" db="EMBL/GenBank/DDBJ databases">
        <title>Sequencing the genomes of 1000 actinobacteria strains.</title>
        <authorList>
            <person name="Klenk H.-P."/>
        </authorList>
    </citation>
    <scope>NUCLEOTIDE SEQUENCE [LARGE SCALE GENOMIC DNA]</scope>
    <source>
        <strain evidence="1 2">DSM 7307</strain>
    </source>
</reference>
<name>A0ABR9ITX6_RHIVS</name>
<comment type="caution">
    <text evidence="1">The sequence shown here is derived from an EMBL/GenBank/DDBJ whole genome shotgun (WGS) entry which is preliminary data.</text>
</comment>
<organism evidence="1 2">
    <name type="scientific">Rhizobium viscosum</name>
    <name type="common">Arthrobacter viscosus</name>
    <dbReference type="NCBI Taxonomy" id="1673"/>
    <lineage>
        <taxon>Bacteria</taxon>
        <taxon>Pseudomonadati</taxon>
        <taxon>Pseudomonadota</taxon>
        <taxon>Alphaproteobacteria</taxon>
        <taxon>Hyphomicrobiales</taxon>
        <taxon>Rhizobiaceae</taxon>
        <taxon>Rhizobium/Agrobacterium group</taxon>
        <taxon>Rhizobium</taxon>
    </lineage>
</organism>
<proteinExistence type="predicted"/>
<evidence type="ECO:0008006" key="3">
    <source>
        <dbReference type="Google" id="ProtNLM"/>
    </source>
</evidence>
<accession>A0ABR9ITX6</accession>
<evidence type="ECO:0000313" key="1">
    <source>
        <dbReference type="EMBL" id="MBE1506560.1"/>
    </source>
</evidence>
<keyword evidence="2" id="KW-1185">Reference proteome</keyword>